<gene>
    <name evidence="3" type="ORF">LAh10_46</name>
</gene>
<reference evidence="3 4" key="1">
    <citation type="submission" date="2019-04" db="EMBL/GenBank/DDBJ databases">
        <title>Novel bacteriophages capable of disrupting biofilms from clinical strains of Aeromonas hydrophila with intrinsic antibiotic resistance.</title>
        <authorList>
            <person name="Kabwe M."/>
            <person name="Brown T.L."/>
            <person name="Speirs L."/>
            <person name="Ku H."/>
            <person name="Leach M."/>
            <person name="Chan H.T."/>
            <person name="Petrovski S."/>
            <person name="Lock P."/>
            <person name="Tucci J."/>
        </authorList>
    </citation>
    <scope>NUCLEOTIDE SEQUENCE [LARGE SCALE GENOMIC DNA]</scope>
</reference>
<accession>A0A514A1P8</accession>
<protein>
    <submittedName>
        <fullName evidence="3">Uncharacterized protein</fullName>
    </submittedName>
</protein>
<evidence type="ECO:0000313" key="4">
    <source>
        <dbReference type="Proteomes" id="UP000318420"/>
    </source>
</evidence>
<keyword evidence="2" id="KW-0812">Transmembrane</keyword>
<evidence type="ECO:0000256" key="1">
    <source>
        <dbReference type="SAM" id="MobiDB-lite"/>
    </source>
</evidence>
<keyword evidence="4" id="KW-1185">Reference proteome</keyword>
<name>A0A514A1P8_9CAUD</name>
<feature type="region of interest" description="Disordered" evidence="1">
    <location>
        <begin position="126"/>
        <end position="145"/>
    </location>
</feature>
<dbReference type="Proteomes" id="UP000318420">
    <property type="component" value="Segment"/>
</dbReference>
<sequence>MLGLPSIPGTEGAKTKLFAVIGIWILVLGFMYSTFFREDPNKLNTATVNQLVSAVDNFAKVSDEIAKAAVAQREWAAGLERQLIVNNQLLKRGYKDIYETYGYSESDGNSPLDDLYNDQLRLTAQSNRSGHVRGDEDGTGKAPAL</sequence>
<keyword evidence="2" id="KW-1133">Transmembrane helix</keyword>
<feature type="transmembrane region" description="Helical" evidence="2">
    <location>
        <begin position="17"/>
        <end position="35"/>
    </location>
</feature>
<evidence type="ECO:0000256" key="2">
    <source>
        <dbReference type="SAM" id="Phobius"/>
    </source>
</evidence>
<dbReference type="EMBL" id="MK838116">
    <property type="protein sequence ID" value="QDH47189.1"/>
    <property type="molecule type" value="Genomic_DNA"/>
</dbReference>
<keyword evidence="2" id="KW-0472">Membrane</keyword>
<evidence type="ECO:0000313" key="3">
    <source>
        <dbReference type="EMBL" id="QDH47189.1"/>
    </source>
</evidence>
<organism evidence="3 4">
    <name type="scientific">Aeromonas phage LAh10</name>
    <dbReference type="NCBI Taxonomy" id="2591025"/>
    <lineage>
        <taxon>Viruses</taxon>
        <taxon>Duplodnaviria</taxon>
        <taxon>Heunggongvirae</taxon>
        <taxon>Uroviricota</taxon>
        <taxon>Caudoviricetes</taxon>
        <taxon>Chimalliviridae</taxon>
        <taxon>Ludhianavirus</taxon>
        <taxon>Ludhianavirus LAh10</taxon>
    </lineage>
</organism>
<proteinExistence type="predicted"/>